<dbReference type="PROSITE" id="PS50112">
    <property type="entry name" value="PAS"/>
    <property type="match status" value="1"/>
</dbReference>
<dbReference type="InterPro" id="IPR036097">
    <property type="entry name" value="HisK_dim/P_sf"/>
</dbReference>
<dbReference type="SMART" id="SM00388">
    <property type="entry name" value="HisKA"/>
    <property type="match status" value="1"/>
</dbReference>
<evidence type="ECO:0000259" key="9">
    <source>
        <dbReference type="PROSITE" id="PS50109"/>
    </source>
</evidence>
<evidence type="ECO:0000256" key="3">
    <source>
        <dbReference type="ARBA" id="ARBA00022553"/>
    </source>
</evidence>
<dbReference type="SMART" id="SM00086">
    <property type="entry name" value="PAC"/>
    <property type="match status" value="1"/>
</dbReference>
<keyword evidence="7" id="KW-0175">Coiled coil</keyword>
<dbReference type="Pfam" id="PF02518">
    <property type="entry name" value="HATPase_c"/>
    <property type="match status" value="1"/>
</dbReference>
<keyword evidence="8" id="KW-0812">Transmembrane</keyword>
<keyword evidence="6" id="KW-0902">Two-component regulatory system</keyword>
<proteinExistence type="predicted"/>
<dbReference type="PANTHER" id="PTHR43711:SF31">
    <property type="entry name" value="HISTIDINE KINASE"/>
    <property type="match status" value="1"/>
</dbReference>
<accession>A0ABV3TZB7</accession>
<keyword evidence="8" id="KW-0472">Membrane</keyword>
<dbReference type="SMART" id="SM00387">
    <property type="entry name" value="HATPase_c"/>
    <property type="match status" value="1"/>
</dbReference>
<dbReference type="PROSITE" id="PS50113">
    <property type="entry name" value="PAC"/>
    <property type="match status" value="1"/>
</dbReference>
<feature type="domain" description="PAS" evidence="10">
    <location>
        <begin position="298"/>
        <end position="343"/>
    </location>
</feature>
<evidence type="ECO:0000256" key="5">
    <source>
        <dbReference type="ARBA" id="ARBA00022777"/>
    </source>
</evidence>
<dbReference type="InterPro" id="IPR003661">
    <property type="entry name" value="HisK_dim/P_dom"/>
</dbReference>
<evidence type="ECO:0000259" key="11">
    <source>
        <dbReference type="PROSITE" id="PS50113"/>
    </source>
</evidence>
<reference evidence="12 13" key="1">
    <citation type="journal article" date="2011" name="Int. J. Syst. Evol. Microbiol.">
        <title>Zhongshania antarctica gen. nov., sp. nov. and Zhongshania guokunii sp. nov., gammaproteobacteria respectively isolated from coastal attached (fast) ice and surface seawater of the Antarctic.</title>
        <authorList>
            <person name="Li H.J."/>
            <person name="Zhang X.Y."/>
            <person name="Chen C.X."/>
            <person name="Zhang Y.J."/>
            <person name="Gao Z.M."/>
            <person name="Yu Y."/>
            <person name="Chen X.L."/>
            <person name="Chen B."/>
            <person name="Zhang Y.Z."/>
        </authorList>
    </citation>
    <scope>NUCLEOTIDE SEQUENCE [LARGE SCALE GENOMIC DNA]</scope>
    <source>
        <strain evidence="12 13">R06B22</strain>
    </source>
</reference>
<dbReference type="CDD" id="cd00130">
    <property type="entry name" value="PAS"/>
    <property type="match status" value="1"/>
</dbReference>
<gene>
    <name evidence="12" type="ORF">AB4875_15810</name>
</gene>
<dbReference type="RefSeq" id="WP_368377021.1">
    <property type="nucleotide sequence ID" value="NZ_JBFRYB010000001.1"/>
</dbReference>
<feature type="transmembrane region" description="Helical" evidence="8">
    <location>
        <begin position="180"/>
        <end position="198"/>
    </location>
</feature>
<dbReference type="EMBL" id="JBFRYB010000001">
    <property type="protein sequence ID" value="MEX1666961.1"/>
    <property type="molecule type" value="Genomic_DNA"/>
</dbReference>
<dbReference type="Gene3D" id="3.30.450.20">
    <property type="entry name" value="PAS domain"/>
    <property type="match status" value="1"/>
</dbReference>
<dbReference type="SUPFAM" id="SSF47384">
    <property type="entry name" value="Homodimeric domain of signal transducing histidine kinase"/>
    <property type="match status" value="1"/>
</dbReference>
<dbReference type="NCBIfam" id="TIGR00229">
    <property type="entry name" value="sensory_box"/>
    <property type="match status" value="1"/>
</dbReference>
<dbReference type="Gene3D" id="1.10.287.130">
    <property type="match status" value="1"/>
</dbReference>
<evidence type="ECO:0000256" key="6">
    <source>
        <dbReference type="ARBA" id="ARBA00023012"/>
    </source>
</evidence>
<comment type="catalytic activity">
    <reaction evidence="1">
        <text>ATP + protein L-histidine = ADP + protein N-phospho-L-histidine.</text>
        <dbReference type="EC" id="2.7.13.3"/>
    </reaction>
</comment>
<keyword evidence="13" id="KW-1185">Reference proteome</keyword>
<dbReference type="Pfam" id="PF00512">
    <property type="entry name" value="HisKA"/>
    <property type="match status" value="1"/>
</dbReference>
<feature type="domain" description="PAC" evidence="11">
    <location>
        <begin position="387"/>
        <end position="439"/>
    </location>
</feature>
<comment type="caution">
    <text evidence="12">The sequence shown here is derived from an EMBL/GenBank/DDBJ whole genome shotgun (WGS) entry which is preliminary data.</text>
</comment>
<dbReference type="InterPro" id="IPR036890">
    <property type="entry name" value="HATPase_C_sf"/>
</dbReference>
<feature type="transmembrane region" description="Helical" evidence="8">
    <location>
        <begin position="122"/>
        <end position="140"/>
    </location>
</feature>
<dbReference type="InterPro" id="IPR005467">
    <property type="entry name" value="His_kinase_dom"/>
</dbReference>
<evidence type="ECO:0000313" key="12">
    <source>
        <dbReference type="EMBL" id="MEX1666961.1"/>
    </source>
</evidence>
<evidence type="ECO:0000256" key="8">
    <source>
        <dbReference type="SAM" id="Phobius"/>
    </source>
</evidence>
<feature type="coiled-coil region" evidence="7">
    <location>
        <begin position="271"/>
        <end position="298"/>
    </location>
</feature>
<protein>
    <recommendedName>
        <fullName evidence="2">histidine kinase</fullName>
        <ecNumber evidence="2">2.7.13.3</ecNumber>
    </recommendedName>
</protein>
<feature type="transmembrane region" description="Helical" evidence="8">
    <location>
        <begin position="54"/>
        <end position="74"/>
    </location>
</feature>
<keyword evidence="8" id="KW-1133">Transmembrane helix</keyword>
<evidence type="ECO:0000256" key="4">
    <source>
        <dbReference type="ARBA" id="ARBA00022679"/>
    </source>
</evidence>
<evidence type="ECO:0000256" key="7">
    <source>
        <dbReference type="SAM" id="Coils"/>
    </source>
</evidence>
<feature type="transmembrane region" description="Helical" evidence="8">
    <location>
        <begin position="232"/>
        <end position="252"/>
    </location>
</feature>
<dbReference type="InterPro" id="IPR000700">
    <property type="entry name" value="PAS-assoc_C"/>
</dbReference>
<dbReference type="InterPro" id="IPR000014">
    <property type="entry name" value="PAS"/>
</dbReference>
<keyword evidence="4" id="KW-0808">Transferase</keyword>
<dbReference type="InterPro" id="IPR050736">
    <property type="entry name" value="Sensor_HK_Regulatory"/>
</dbReference>
<dbReference type="InterPro" id="IPR035965">
    <property type="entry name" value="PAS-like_dom_sf"/>
</dbReference>
<dbReference type="InterPro" id="IPR003594">
    <property type="entry name" value="HATPase_dom"/>
</dbReference>
<dbReference type="EC" id="2.7.13.3" evidence="2"/>
<dbReference type="Pfam" id="PF13426">
    <property type="entry name" value="PAS_9"/>
    <property type="match status" value="1"/>
</dbReference>
<sequence length="666" mass="74039">MPILKAPNLIRRLSSAYATLIIVILSLVPAFGTAYLYFFQDSHLRFISHTGHEVAIAIALLQSGFIAAIAWRCFQYSGEQFVRWLALGFFAFTLIYACHGIFTRIGSVNIWQFVLYGPVSRLAMVSCFFIGLLTYGKPAVDDNKRQRQGSWLLWTTGLLIINAAVFVLASTSWAPHAQKILELCALLLSLLCIVIVHWRGLSSPLMTIYSVSLLFFAQSSATFLLSSAWNHLWWFAHIIFASGFILLSYGVIKVFLTTQSFALVFSQEELFEQVRAERNRAENALVELQDAYTELGNTHDLLHSVLASASEFSIIATDTRGVITIFNAGSERMLGYRAADMVGLQTPSILHCNAEIEARSKELSAEFDTEITGFRVLTEKSEVDGQETREWTYIHKDGHRFPVSLVVTTIRSATGEITGYLGIAENITEQKRLANSKSEFISTVSHELRTPLTSIIGCLDLIAGGAFGPVSESMSQMVDVASKNSQRLRMLIDDLLDTDKMNNGKLNFELVWQPLEAIVEQAIEDIRPYGSKRHISLIFKSTIASELQVRVDAMRLQQVLGNLISNAIKFSPEDDVVEIIIKRIDGKARVEVSDHGSGIPWSFRASIFQRFSQADSSDTRQHGGSGLGLAITHQLVEHMGGSIGFESEPGNGTVFWFELPLQQSAD</sequence>
<feature type="domain" description="Histidine kinase" evidence="9">
    <location>
        <begin position="443"/>
        <end position="663"/>
    </location>
</feature>
<keyword evidence="3" id="KW-0597">Phosphoprotein</keyword>
<dbReference type="CDD" id="cd16922">
    <property type="entry name" value="HATPase_EvgS-ArcB-TorS-like"/>
    <property type="match status" value="1"/>
</dbReference>
<feature type="transmembrane region" description="Helical" evidence="8">
    <location>
        <begin position="205"/>
        <end position="226"/>
    </location>
</feature>
<keyword evidence="5 12" id="KW-0418">Kinase</keyword>
<evidence type="ECO:0000256" key="2">
    <source>
        <dbReference type="ARBA" id="ARBA00012438"/>
    </source>
</evidence>
<dbReference type="SUPFAM" id="SSF55874">
    <property type="entry name" value="ATPase domain of HSP90 chaperone/DNA topoisomerase II/histidine kinase"/>
    <property type="match status" value="1"/>
</dbReference>
<dbReference type="CDD" id="cd00082">
    <property type="entry name" value="HisKA"/>
    <property type="match status" value="1"/>
</dbReference>
<dbReference type="SUPFAM" id="SSF55785">
    <property type="entry name" value="PYP-like sensor domain (PAS domain)"/>
    <property type="match status" value="1"/>
</dbReference>
<evidence type="ECO:0000313" key="13">
    <source>
        <dbReference type="Proteomes" id="UP001557484"/>
    </source>
</evidence>
<organism evidence="12 13">
    <name type="scientific">Zhongshania arctica</name>
    <dbReference type="NCBI Taxonomy" id="3238302"/>
    <lineage>
        <taxon>Bacteria</taxon>
        <taxon>Pseudomonadati</taxon>
        <taxon>Pseudomonadota</taxon>
        <taxon>Gammaproteobacteria</taxon>
        <taxon>Cellvibrionales</taxon>
        <taxon>Spongiibacteraceae</taxon>
        <taxon>Zhongshania</taxon>
    </lineage>
</organism>
<name>A0ABV3TZB7_9GAMM</name>
<dbReference type="PANTHER" id="PTHR43711">
    <property type="entry name" value="TWO-COMPONENT HISTIDINE KINASE"/>
    <property type="match status" value="1"/>
</dbReference>
<dbReference type="InterPro" id="IPR004358">
    <property type="entry name" value="Sig_transdc_His_kin-like_C"/>
</dbReference>
<dbReference type="PRINTS" id="PR00344">
    <property type="entry name" value="BCTRLSENSOR"/>
</dbReference>
<dbReference type="Proteomes" id="UP001557484">
    <property type="component" value="Unassembled WGS sequence"/>
</dbReference>
<feature type="transmembrane region" description="Helical" evidence="8">
    <location>
        <begin position="16"/>
        <end position="39"/>
    </location>
</feature>
<dbReference type="GO" id="GO:0016301">
    <property type="term" value="F:kinase activity"/>
    <property type="evidence" value="ECO:0007669"/>
    <property type="project" value="UniProtKB-KW"/>
</dbReference>
<dbReference type="InterPro" id="IPR001610">
    <property type="entry name" value="PAC"/>
</dbReference>
<feature type="transmembrane region" description="Helical" evidence="8">
    <location>
        <begin position="81"/>
        <end position="102"/>
    </location>
</feature>
<dbReference type="Gene3D" id="3.30.565.10">
    <property type="entry name" value="Histidine kinase-like ATPase, C-terminal domain"/>
    <property type="match status" value="1"/>
</dbReference>
<evidence type="ECO:0000256" key="1">
    <source>
        <dbReference type="ARBA" id="ARBA00000085"/>
    </source>
</evidence>
<feature type="transmembrane region" description="Helical" evidence="8">
    <location>
        <begin position="152"/>
        <end position="174"/>
    </location>
</feature>
<evidence type="ECO:0000259" key="10">
    <source>
        <dbReference type="PROSITE" id="PS50112"/>
    </source>
</evidence>
<dbReference type="PROSITE" id="PS50109">
    <property type="entry name" value="HIS_KIN"/>
    <property type="match status" value="1"/>
</dbReference>